<accession>A0A7D5LA45</accession>
<evidence type="ECO:0000256" key="2">
    <source>
        <dbReference type="ARBA" id="ARBA00022723"/>
    </source>
</evidence>
<evidence type="ECO:0000259" key="4">
    <source>
        <dbReference type="Pfam" id="PF03328"/>
    </source>
</evidence>
<reference evidence="5 6" key="1">
    <citation type="submission" date="2020-06" db="EMBL/GenBank/DDBJ databases">
        <title>NJ-3-1, isolated from saline soil.</title>
        <authorList>
            <person name="Cui H.L."/>
            <person name="Shi X."/>
        </authorList>
    </citation>
    <scope>NUCLEOTIDE SEQUENCE [LARGE SCALE GENOMIC DNA]</scope>
    <source>
        <strain evidence="5 6">NJ-3-1</strain>
    </source>
</reference>
<dbReference type="EMBL" id="CP058579">
    <property type="protein sequence ID" value="QLG61567.1"/>
    <property type="molecule type" value="Genomic_DNA"/>
</dbReference>
<dbReference type="PANTHER" id="PTHR30502">
    <property type="entry name" value="2-KETO-3-DEOXY-L-RHAMNONATE ALDOLASE"/>
    <property type="match status" value="1"/>
</dbReference>
<keyword evidence="2" id="KW-0479">Metal-binding</keyword>
<dbReference type="InterPro" id="IPR050251">
    <property type="entry name" value="HpcH-HpaI_aldolase"/>
</dbReference>
<dbReference type="GeneID" id="56037281"/>
<dbReference type="SUPFAM" id="SSF51621">
    <property type="entry name" value="Phosphoenolpyruvate/pyruvate domain"/>
    <property type="match status" value="1"/>
</dbReference>
<dbReference type="Gene3D" id="3.20.20.60">
    <property type="entry name" value="Phosphoenolpyruvate-binding domains"/>
    <property type="match status" value="1"/>
</dbReference>
<protein>
    <submittedName>
        <fullName evidence="5">Aldolase</fullName>
    </submittedName>
</protein>
<evidence type="ECO:0000256" key="1">
    <source>
        <dbReference type="ARBA" id="ARBA00005568"/>
    </source>
</evidence>
<evidence type="ECO:0000256" key="3">
    <source>
        <dbReference type="ARBA" id="ARBA00023239"/>
    </source>
</evidence>
<dbReference type="AlphaFoldDB" id="A0A7D5LA45"/>
<dbReference type="InterPro" id="IPR005000">
    <property type="entry name" value="Aldolase/citrate-lyase_domain"/>
</dbReference>
<gene>
    <name evidence="5" type="ORF">HUG12_07440</name>
</gene>
<feature type="domain" description="HpcH/HpaI aldolase/citrate lyase" evidence="4">
    <location>
        <begin position="17"/>
        <end position="234"/>
    </location>
</feature>
<dbReference type="OrthoDB" id="142679at2157"/>
<comment type="similarity">
    <text evidence="1">Belongs to the HpcH/HpaI aldolase family.</text>
</comment>
<dbReference type="InterPro" id="IPR015813">
    <property type="entry name" value="Pyrv/PenolPyrv_kinase-like_dom"/>
</dbReference>
<evidence type="ECO:0000313" key="6">
    <source>
        <dbReference type="Proteomes" id="UP000509626"/>
    </source>
</evidence>
<organism evidence="5 6">
    <name type="scientific">Halorarum salinum</name>
    <dbReference type="NCBI Taxonomy" id="2743089"/>
    <lineage>
        <taxon>Archaea</taxon>
        <taxon>Methanobacteriati</taxon>
        <taxon>Methanobacteriota</taxon>
        <taxon>Stenosarchaea group</taxon>
        <taxon>Halobacteria</taxon>
        <taxon>Halobacteriales</taxon>
        <taxon>Haloferacaceae</taxon>
        <taxon>Halorarum</taxon>
    </lineage>
</organism>
<dbReference type="RefSeq" id="WP_179268152.1">
    <property type="nucleotide sequence ID" value="NZ_CP058579.1"/>
</dbReference>
<keyword evidence="6" id="KW-1185">Reference proteome</keyword>
<dbReference type="PANTHER" id="PTHR30502:SF0">
    <property type="entry name" value="PHOSPHOENOLPYRUVATE CARBOXYLASE FAMILY PROTEIN"/>
    <property type="match status" value="1"/>
</dbReference>
<dbReference type="InterPro" id="IPR040442">
    <property type="entry name" value="Pyrv_kinase-like_dom_sf"/>
</dbReference>
<dbReference type="GO" id="GO:0016832">
    <property type="term" value="F:aldehyde-lyase activity"/>
    <property type="evidence" value="ECO:0007669"/>
    <property type="project" value="TreeGrafter"/>
</dbReference>
<dbReference type="GO" id="GO:0005737">
    <property type="term" value="C:cytoplasm"/>
    <property type="evidence" value="ECO:0007669"/>
    <property type="project" value="TreeGrafter"/>
</dbReference>
<dbReference type="GO" id="GO:0046872">
    <property type="term" value="F:metal ion binding"/>
    <property type="evidence" value="ECO:0007669"/>
    <property type="project" value="UniProtKB-KW"/>
</dbReference>
<name>A0A7D5LA45_9EURY</name>
<keyword evidence="3" id="KW-0456">Lyase</keyword>
<sequence>MADTIRETLREDSPAGSWLSIPSAQVAEQTAAADFDFVVIDTEHASTDVGTVESMVRAVDAAEGETAPLVRVAWNDHVRIKRVLDTGAAGVMAPQVDTAAEAEAFVEATRYPPEGRRGVAAARASNYVREFEEYYGSANDAIATVAQVESAEAVGNAADVAAVDGLDSLFVGPADLSAALGAFGEYESEPFLDAVGTVLSESSVPVGTLATSPEEVDHWADVGFDYQIVGTDMGYLARGAAESLARYR</sequence>
<evidence type="ECO:0000313" key="5">
    <source>
        <dbReference type="EMBL" id="QLG61567.1"/>
    </source>
</evidence>
<dbReference type="Proteomes" id="UP000509626">
    <property type="component" value="Chromosome"/>
</dbReference>
<proteinExistence type="inferred from homology"/>
<dbReference type="KEGG" id="halu:HUG12_07440"/>
<dbReference type="Pfam" id="PF03328">
    <property type="entry name" value="HpcH_HpaI"/>
    <property type="match status" value="1"/>
</dbReference>